<reference evidence="2 3" key="1">
    <citation type="submission" date="2018-12" db="EMBL/GenBank/DDBJ databases">
        <title>Complete genome sequence of Streptomyces ficellus NRRL8067, the producer of ficellomycin, feldamycin and nojirimycin.</title>
        <authorList>
            <person name="Zhang H."/>
            <person name="Yue R."/>
            <person name="Liu Y."/>
            <person name="Li M."/>
            <person name="Mu H."/>
            <person name="Zhang J."/>
        </authorList>
    </citation>
    <scope>NUCLEOTIDE SEQUENCE [LARGE SCALE GENOMIC DNA]</scope>
    <source>
        <strain evidence="2 3">NRRL 8067</strain>
    </source>
</reference>
<proteinExistence type="predicted"/>
<gene>
    <name evidence="2" type="ORF">EIZ62_06725</name>
</gene>
<evidence type="ECO:0000256" key="1">
    <source>
        <dbReference type="SAM" id="MobiDB-lite"/>
    </source>
</evidence>
<sequence>MNHLLRRLSGGDGGTSSTKTWPRRGPDRPGGSGSGRPGLTAERGGWPGGLGGRGAGRRWVGRWPWWPW</sequence>
<evidence type="ECO:0000313" key="3">
    <source>
        <dbReference type="Proteomes" id="UP000422572"/>
    </source>
</evidence>
<organism evidence="2 3">
    <name type="scientific">Streptomyces ficellus</name>
    <dbReference type="NCBI Taxonomy" id="1977088"/>
    <lineage>
        <taxon>Bacteria</taxon>
        <taxon>Bacillati</taxon>
        <taxon>Actinomycetota</taxon>
        <taxon>Actinomycetes</taxon>
        <taxon>Kitasatosporales</taxon>
        <taxon>Streptomycetaceae</taxon>
        <taxon>Streptomyces</taxon>
    </lineage>
</organism>
<dbReference type="KEGG" id="sfic:EIZ62_06725"/>
<feature type="compositionally biased region" description="Gly residues" evidence="1">
    <location>
        <begin position="45"/>
        <end position="54"/>
    </location>
</feature>
<dbReference type="Proteomes" id="UP000422572">
    <property type="component" value="Chromosome"/>
</dbReference>
<name>A0A6I6F2T4_9ACTN</name>
<dbReference type="AlphaFoldDB" id="A0A6I6F2T4"/>
<evidence type="ECO:0000313" key="2">
    <source>
        <dbReference type="EMBL" id="QGV77980.1"/>
    </source>
</evidence>
<feature type="region of interest" description="Disordered" evidence="1">
    <location>
        <begin position="1"/>
        <end position="68"/>
    </location>
</feature>
<protein>
    <submittedName>
        <fullName evidence="2">Uncharacterized protein</fullName>
    </submittedName>
</protein>
<accession>A0A6I6F2T4</accession>
<dbReference type="EMBL" id="CP034279">
    <property type="protein sequence ID" value="QGV77980.1"/>
    <property type="molecule type" value="Genomic_DNA"/>
</dbReference>
<keyword evidence="3" id="KW-1185">Reference proteome</keyword>